<dbReference type="PANTHER" id="PTHR10851">
    <property type="entry name" value="PYRIDOXINE-5-PHOSPHATE OXIDASE"/>
    <property type="match status" value="1"/>
</dbReference>
<dbReference type="PIRSF" id="PIRSF000190">
    <property type="entry name" value="Pyd_amn-ph_oxd"/>
    <property type="match status" value="1"/>
</dbReference>
<accession>A0ABP1CG16</accession>
<evidence type="ECO:0000313" key="8">
    <source>
        <dbReference type="EMBL" id="CAL1329412.1"/>
    </source>
</evidence>
<keyword evidence="3 5" id="KW-0288">FMN</keyword>
<feature type="binding site" evidence="5">
    <location>
        <begin position="81"/>
        <end position="82"/>
    </location>
    <ligand>
        <name>FMN</name>
        <dbReference type="ChEBI" id="CHEBI:58210"/>
    </ligand>
</feature>
<dbReference type="Gene3D" id="2.30.110.10">
    <property type="entry name" value="Electron Transport, Fmn-binding Protein, Chain A"/>
    <property type="match status" value="1"/>
</dbReference>
<dbReference type="Proteomes" id="UP001497533">
    <property type="component" value="Chromosome"/>
</dbReference>
<evidence type="ECO:0000313" key="9">
    <source>
        <dbReference type="Proteomes" id="UP001497533"/>
    </source>
</evidence>
<feature type="binding site" evidence="5">
    <location>
        <position position="88"/>
    </location>
    <ligand>
        <name>FMN</name>
        <dbReference type="ChEBI" id="CHEBI:58210"/>
    </ligand>
</feature>
<organism evidence="8 9">
    <name type="scientific">Candidatus Providencia siddallii</name>
    <dbReference type="NCBI Taxonomy" id="1715285"/>
    <lineage>
        <taxon>Bacteria</taxon>
        <taxon>Pseudomonadati</taxon>
        <taxon>Pseudomonadota</taxon>
        <taxon>Gammaproteobacteria</taxon>
        <taxon>Enterobacterales</taxon>
        <taxon>Morganellaceae</taxon>
        <taxon>Providencia</taxon>
    </lineage>
</organism>
<dbReference type="InterPro" id="IPR011576">
    <property type="entry name" value="Pyridox_Oxase_N"/>
</dbReference>
<evidence type="ECO:0000256" key="3">
    <source>
        <dbReference type="ARBA" id="ARBA00022643"/>
    </source>
</evidence>
<comment type="similarity">
    <text evidence="1 5">Belongs to the pyridoxamine 5'-phosphate oxidase family.</text>
</comment>
<feature type="binding site" evidence="5">
    <location>
        <position position="136"/>
    </location>
    <ligand>
        <name>substrate</name>
    </ligand>
</feature>
<dbReference type="GO" id="GO:0004733">
    <property type="term" value="F:pyridoxamine phosphate oxidase activity"/>
    <property type="evidence" value="ECO:0007669"/>
    <property type="project" value="UniProtKB-EC"/>
</dbReference>
<dbReference type="Pfam" id="PF01243">
    <property type="entry name" value="PNPOx_N"/>
    <property type="match status" value="1"/>
</dbReference>
<dbReference type="PROSITE" id="PS01064">
    <property type="entry name" value="PYRIDOX_OXIDASE"/>
    <property type="match status" value="1"/>
</dbReference>
<comment type="pathway">
    <text evidence="5">Cofactor metabolism; pyridoxal 5'-phosphate salvage; pyridoxal 5'-phosphate from pyridoxine 5'-phosphate: step 1/1.</text>
</comment>
<feature type="binding site" evidence="5">
    <location>
        <begin position="196"/>
        <end position="198"/>
    </location>
    <ligand>
        <name>substrate</name>
    </ligand>
</feature>
<evidence type="ECO:0000256" key="5">
    <source>
        <dbReference type="HAMAP-Rule" id="MF_01629"/>
    </source>
</evidence>
<dbReference type="NCBIfam" id="TIGR00558">
    <property type="entry name" value="pdxH"/>
    <property type="match status" value="1"/>
</dbReference>
<keyword evidence="2 5" id="KW-0285">Flavoprotein</keyword>
<comment type="function">
    <text evidence="5">Catalyzes the oxidation of either pyridoxine 5'-phosphate (PNP) or pyridoxamine 5'-phosphate (PMP) into pyridoxal 5'-phosphate (PLP).</text>
</comment>
<protein>
    <recommendedName>
        <fullName evidence="5">Pyridoxine/pyridoxamine 5'-phosphate oxidase</fullName>
        <ecNumber evidence="5">1.4.3.5</ecNumber>
    </recommendedName>
    <alternativeName>
        <fullName evidence="5">PNP/PMP oxidase</fullName>
        <shortName evidence="5">PNPOx</shortName>
    </alternativeName>
    <alternativeName>
        <fullName evidence="5">Pyridoxal 5'-phosphate synthase</fullName>
    </alternativeName>
</protein>
<feature type="binding site" evidence="5">
    <location>
        <position position="132"/>
    </location>
    <ligand>
        <name>substrate</name>
    </ligand>
</feature>
<dbReference type="RefSeq" id="WP_341764875.1">
    <property type="nucleotide sequence ID" value="NZ_OZ034688.1"/>
</dbReference>
<keyword evidence="5" id="KW-0664">Pyridoxine biosynthesis</keyword>
<comment type="catalytic activity">
    <reaction evidence="5">
        <text>pyridoxamine 5'-phosphate + O2 + H2O = pyridoxal 5'-phosphate + H2O2 + NH4(+)</text>
        <dbReference type="Rhea" id="RHEA:15817"/>
        <dbReference type="ChEBI" id="CHEBI:15377"/>
        <dbReference type="ChEBI" id="CHEBI:15379"/>
        <dbReference type="ChEBI" id="CHEBI:16240"/>
        <dbReference type="ChEBI" id="CHEBI:28938"/>
        <dbReference type="ChEBI" id="CHEBI:58451"/>
        <dbReference type="ChEBI" id="CHEBI:597326"/>
        <dbReference type="EC" id="1.4.3.5"/>
    </reaction>
</comment>
<dbReference type="PANTHER" id="PTHR10851:SF0">
    <property type="entry name" value="PYRIDOXINE-5'-PHOSPHATE OXIDASE"/>
    <property type="match status" value="1"/>
</dbReference>
<evidence type="ECO:0000259" key="6">
    <source>
        <dbReference type="Pfam" id="PF01243"/>
    </source>
</evidence>
<dbReference type="Pfam" id="PF10590">
    <property type="entry name" value="PNP_phzG_C"/>
    <property type="match status" value="1"/>
</dbReference>
<feature type="domain" description="Pyridoxamine 5'-phosphate oxidase N-terminal" evidence="6">
    <location>
        <begin position="38"/>
        <end position="164"/>
    </location>
</feature>
<name>A0ABP1CG16_9GAMM</name>
<comment type="catalytic activity">
    <reaction evidence="5">
        <text>pyridoxine 5'-phosphate + O2 = pyridoxal 5'-phosphate + H2O2</text>
        <dbReference type="Rhea" id="RHEA:15149"/>
        <dbReference type="ChEBI" id="CHEBI:15379"/>
        <dbReference type="ChEBI" id="CHEBI:16240"/>
        <dbReference type="ChEBI" id="CHEBI:58589"/>
        <dbReference type="ChEBI" id="CHEBI:597326"/>
        <dbReference type="EC" id="1.4.3.5"/>
    </reaction>
</comment>
<evidence type="ECO:0000256" key="2">
    <source>
        <dbReference type="ARBA" id="ARBA00022630"/>
    </source>
</evidence>
<dbReference type="InterPro" id="IPR000659">
    <property type="entry name" value="Pyridox_Oxase"/>
</dbReference>
<comment type="cofactor">
    <cofactor evidence="5">
        <name>FMN</name>
        <dbReference type="ChEBI" id="CHEBI:58210"/>
    </cofactor>
    <text evidence="5">Binds 1 FMN per subunit.</text>
</comment>
<comment type="pathway">
    <text evidence="5">Cofactor metabolism; pyridoxal 5'-phosphate salvage; pyridoxal 5'-phosphate from pyridoxamine 5'-phosphate: step 1/1.</text>
</comment>
<dbReference type="EMBL" id="OZ034688">
    <property type="protein sequence ID" value="CAL1329412.1"/>
    <property type="molecule type" value="Genomic_DNA"/>
</dbReference>
<dbReference type="SUPFAM" id="SSF50475">
    <property type="entry name" value="FMN-binding split barrel"/>
    <property type="match status" value="1"/>
</dbReference>
<feature type="binding site" evidence="5">
    <location>
        <position position="71"/>
    </location>
    <ligand>
        <name>substrate</name>
    </ligand>
</feature>
<feature type="binding site" evidence="5">
    <location>
        <begin position="145"/>
        <end position="146"/>
    </location>
    <ligand>
        <name>FMN</name>
        <dbReference type="ChEBI" id="CHEBI:58210"/>
    </ligand>
</feature>
<sequence length="217" mass="25891">MNKINKITISKIRREYIKNELKRSDLTQNPLILFKKWLTEACELQLTDPTAMCVATVDEKGQPYQRIVLLKHLDETGLIFYTNMNSRKAKHIKKNNKISLHFTWKKLERQVNFIGIAKPLKTMEIFKYYKNRPKNSKISAWASYQSSKISTKTILKNKFLEIKEKFKNKEIPLPSFWGGFRIIFNSVEFWQGGKYRLHDRFLYQLENNNWKIDRLAP</sequence>
<feature type="binding site" evidence="5">
    <location>
        <position position="190"/>
    </location>
    <ligand>
        <name>FMN</name>
        <dbReference type="ChEBI" id="CHEBI:58210"/>
    </ligand>
</feature>
<evidence type="ECO:0000256" key="4">
    <source>
        <dbReference type="ARBA" id="ARBA00023002"/>
    </source>
</evidence>
<comment type="subunit">
    <text evidence="5">Homodimer.</text>
</comment>
<feature type="binding site" evidence="5">
    <location>
        <position position="87"/>
    </location>
    <ligand>
        <name>FMN</name>
        <dbReference type="ChEBI" id="CHEBI:58210"/>
    </ligand>
</feature>
<evidence type="ECO:0000256" key="1">
    <source>
        <dbReference type="ARBA" id="ARBA00007301"/>
    </source>
</evidence>
<feature type="binding site" evidence="5">
    <location>
        <begin position="66"/>
        <end position="71"/>
    </location>
    <ligand>
        <name>FMN</name>
        <dbReference type="ChEBI" id="CHEBI:58210"/>
    </ligand>
</feature>
<feature type="domain" description="Pyridoxine 5'-phosphate oxidase dimerisation C-terminal" evidence="7">
    <location>
        <begin position="177"/>
        <end position="217"/>
    </location>
</feature>
<dbReference type="InterPro" id="IPR012349">
    <property type="entry name" value="Split_barrel_FMN-bd"/>
</dbReference>
<gene>
    <name evidence="5 8" type="primary">pdxH</name>
    <name evidence="8" type="ORF">PRHACTZTBTEA_495</name>
</gene>
<feature type="binding site" evidence="5">
    <location>
        <position position="128"/>
    </location>
    <ligand>
        <name>substrate</name>
    </ligand>
</feature>
<feature type="binding site" evidence="5">
    <location>
        <position position="110"/>
    </location>
    <ligand>
        <name>FMN</name>
        <dbReference type="ChEBI" id="CHEBI:58210"/>
    </ligand>
</feature>
<dbReference type="NCBIfam" id="NF004231">
    <property type="entry name" value="PRK05679.1"/>
    <property type="match status" value="1"/>
</dbReference>
<dbReference type="InterPro" id="IPR019576">
    <property type="entry name" value="Pyridoxamine_oxidase_dimer_C"/>
</dbReference>
<dbReference type="EC" id="1.4.3.5" evidence="5"/>
<proteinExistence type="inferred from homology"/>
<reference evidence="8" key="1">
    <citation type="submission" date="2024-04" db="EMBL/GenBank/DDBJ databases">
        <authorList>
            <person name="Manzano-Marin A."/>
            <person name="Manzano-Marin A."/>
            <person name="Alejandro Manzano Marin A."/>
        </authorList>
    </citation>
    <scope>NUCLEOTIDE SEQUENCE [LARGE SCALE GENOMIC DNA]</scope>
    <source>
        <strain evidence="8">TABTEA</strain>
    </source>
</reference>
<keyword evidence="9" id="KW-1185">Reference proteome</keyword>
<dbReference type="InterPro" id="IPR019740">
    <property type="entry name" value="Pyridox_Oxase_CS"/>
</dbReference>
<dbReference type="HAMAP" id="MF_01629">
    <property type="entry name" value="PdxH"/>
    <property type="match status" value="1"/>
</dbReference>
<keyword evidence="4 5" id="KW-0560">Oxidoreductase</keyword>
<feature type="binding site" evidence="5">
    <location>
        <position position="200"/>
    </location>
    <ligand>
        <name>FMN</name>
        <dbReference type="ChEBI" id="CHEBI:58210"/>
    </ligand>
</feature>
<evidence type="ECO:0000259" key="7">
    <source>
        <dbReference type="Pfam" id="PF10590"/>
    </source>
</evidence>